<dbReference type="AlphaFoldDB" id="A0AAD7HXV1"/>
<evidence type="ECO:0000313" key="3">
    <source>
        <dbReference type="Proteomes" id="UP001215598"/>
    </source>
</evidence>
<feature type="compositionally biased region" description="Polar residues" evidence="1">
    <location>
        <begin position="17"/>
        <end position="26"/>
    </location>
</feature>
<feature type="compositionally biased region" description="Basic residues" evidence="1">
    <location>
        <begin position="203"/>
        <end position="215"/>
    </location>
</feature>
<feature type="region of interest" description="Disordered" evidence="1">
    <location>
        <begin position="1"/>
        <end position="26"/>
    </location>
</feature>
<gene>
    <name evidence="2" type="ORF">B0H16DRAFT_1734066</name>
</gene>
<reference evidence="2" key="1">
    <citation type="submission" date="2023-03" db="EMBL/GenBank/DDBJ databases">
        <title>Massive genome expansion in bonnet fungi (Mycena s.s.) driven by repeated elements and novel gene families across ecological guilds.</title>
        <authorList>
            <consortium name="Lawrence Berkeley National Laboratory"/>
            <person name="Harder C.B."/>
            <person name="Miyauchi S."/>
            <person name="Viragh M."/>
            <person name="Kuo A."/>
            <person name="Thoen E."/>
            <person name="Andreopoulos B."/>
            <person name="Lu D."/>
            <person name="Skrede I."/>
            <person name="Drula E."/>
            <person name="Henrissat B."/>
            <person name="Morin E."/>
            <person name="Kohler A."/>
            <person name="Barry K."/>
            <person name="LaButti K."/>
            <person name="Morin E."/>
            <person name="Salamov A."/>
            <person name="Lipzen A."/>
            <person name="Mereny Z."/>
            <person name="Hegedus B."/>
            <person name="Baldrian P."/>
            <person name="Stursova M."/>
            <person name="Weitz H."/>
            <person name="Taylor A."/>
            <person name="Grigoriev I.V."/>
            <person name="Nagy L.G."/>
            <person name="Martin F."/>
            <person name="Kauserud H."/>
        </authorList>
    </citation>
    <scope>NUCLEOTIDE SEQUENCE</scope>
    <source>
        <strain evidence="2">CBHHK182m</strain>
    </source>
</reference>
<proteinExistence type="predicted"/>
<dbReference type="Proteomes" id="UP001215598">
    <property type="component" value="Unassembled WGS sequence"/>
</dbReference>
<evidence type="ECO:0000313" key="2">
    <source>
        <dbReference type="EMBL" id="KAJ7729761.1"/>
    </source>
</evidence>
<evidence type="ECO:0000256" key="1">
    <source>
        <dbReference type="SAM" id="MobiDB-lite"/>
    </source>
</evidence>
<feature type="region of interest" description="Disordered" evidence="1">
    <location>
        <begin position="113"/>
        <end position="138"/>
    </location>
</feature>
<accession>A0AAD7HXV1</accession>
<dbReference type="EMBL" id="JARKIB010000163">
    <property type="protein sequence ID" value="KAJ7729761.1"/>
    <property type="molecule type" value="Genomic_DNA"/>
</dbReference>
<sequence length="273" mass="28538">MPVATFRPDGSRGAFTVNDSPSTTSAGLRRERACGRLEGWGDNAARACRVSCAGTCVEGESCIVRGRWVVSPLMSSVSVPRVVDAVSACAADIETGSHGRARMHVRAGHRGITLSTHHPASPAHSGDEGEGGSDVATSSEARNQIAEENTYVLDLSLDLDCARSTCLGVNASSSSRSCTPISYASQVASRLYIPYARPLSTLTRRRKPIRRRPSPRPRSMSTPTLPRTSTSPTAASACSASSAPSVHPLDGATTTPRPDALARARVGAANAVL</sequence>
<feature type="region of interest" description="Disordered" evidence="1">
    <location>
        <begin position="202"/>
        <end position="260"/>
    </location>
</feature>
<keyword evidence="3" id="KW-1185">Reference proteome</keyword>
<name>A0AAD7HXV1_9AGAR</name>
<feature type="compositionally biased region" description="Low complexity" evidence="1">
    <location>
        <begin position="217"/>
        <end position="245"/>
    </location>
</feature>
<comment type="caution">
    <text evidence="2">The sequence shown here is derived from an EMBL/GenBank/DDBJ whole genome shotgun (WGS) entry which is preliminary data.</text>
</comment>
<protein>
    <submittedName>
        <fullName evidence="2">Uncharacterized protein</fullName>
    </submittedName>
</protein>
<organism evidence="2 3">
    <name type="scientific">Mycena metata</name>
    <dbReference type="NCBI Taxonomy" id="1033252"/>
    <lineage>
        <taxon>Eukaryota</taxon>
        <taxon>Fungi</taxon>
        <taxon>Dikarya</taxon>
        <taxon>Basidiomycota</taxon>
        <taxon>Agaricomycotina</taxon>
        <taxon>Agaricomycetes</taxon>
        <taxon>Agaricomycetidae</taxon>
        <taxon>Agaricales</taxon>
        <taxon>Marasmiineae</taxon>
        <taxon>Mycenaceae</taxon>
        <taxon>Mycena</taxon>
    </lineage>
</organism>